<dbReference type="EMBL" id="PP442064">
    <property type="protein sequence ID" value="XDQ96473.1"/>
    <property type="molecule type" value="Genomic_DNA"/>
</dbReference>
<feature type="domain" description="Nuclease associated modular" evidence="2">
    <location>
        <begin position="127"/>
        <end position="140"/>
    </location>
</feature>
<feature type="domain" description="Nuclease associated modular" evidence="2">
    <location>
        <begin position="169"/>
        <end position="181"/>
    </location>
</feature>
<accession>A0AB39U196</accession>
<dbReference type="Pfam" id="PF07460">
    <property type="entry name" value="NUMOD3"/>
    <property type="match status" value="3"/>
</dbReference>
<organism evidence="3">
    <name type="scientific">Klebsiella phage Phi_KR8</name>
    <dbReference type="NCBI Taxonomy" id="3240397"/>
    <lineage>
        <taxon>Viruses</taxon>
        <taxon>Duplodnaviria</taxon>
        <taxon>Heunggongvirae</taxon>
        <taxon>Uroviricota</taxon>
        <taxon>Caudoviricetes</taxon>
    </lineage>
</organism>
<dbReference type="GO" id="GO:0003677">
    <property type="term" value="F:DNA binding"/>
    <property type="evidence" value="ECO:0007669"/>
    <property type="project" value="InterPro"/>
</dbReference>
<dbReference type="SUPFAM" id="SSF64496">
    <property type="entry name" value="DNA-binding domain of intron-encoded endonucleases"/>
    <property type="match status" value="1"/>
</dbReference>
<reference evidence="3" key="1">
    <citation type="submission" date="2024-03" db="EMBL/GenBank/DDBJ databases">
        <title>A Strategy of Expanding the Host Range of Bacteriophages and Delaying Bacteriophage Resistance: A Bacteriophage Cocktail Treatment Approach in Klebsiella pneumoniae.</title>
        <authorList>
            <person name="Chen H."/>
        </authorList>
    </citation>
    <scope>NUCLEOTIDE SEQUENCE</scope>
</reference>
<gene>
    <name evidence="3" type="ORF">BCGALACO_00038</name>
</gene>
<dbReference type="InterPro" id="IPR003611">
    <property type="entry name" value="NUMOD3"/>
</dbReference>
<protein>
    <recommendedName>
        <fullName evidence="2">Nuclease associated modular domain-containing protein</fullName>
    </recommendedName>
</protein>
<sequence length="249" mass="28782">MTFGSFSCLLYANSVYNSCMKYITYLTIYAGDKLPPFYIGSTSLEKHTYDYYHGSVKSKKYKEIYDKELEEHPELFDSCIIDEFDTREEATFCELYYQKLYDVVKSKDFFNMAFATINGCFGMDTVGENNPFFGKTHSTEFSERHSNRMKGEKNPMYGRKGDNCPNGRLSGERNPFYGKHHVGEAAIKCGIKNRKSPVWEHDIALYKLWLELNCPKTAAFVKHAETMGYPKGSYKALVRAFERGDYDSK</sequence>
<feature type="compositionally biased region" description="Basic and acidic residues" evidence="1">
    <location>
        <begin position="143"/>
        <end position="153"/>
    </location>
</feature>
<feature type="domain" description="Nuclease associated modular" evidence="2">
    <location>
        <begin position="146"/>
        <end position="160"/>
    </location>
</feature>
<evidence type="ECO:0000313" key="3">
    <source>
        <dbReference type="EMBL" id="XDQ96473.1"/>
    </source>
</evidence>
<evidence type="ECO:0000256" key="1">
    <source>
        <dbReference type="SAM" id="MobiDB-lite"/>
    </source>
</evidence>
<name>A0AB39U196_9CAUD</name>
<evidence type="ECO:0000259" key="2">
    <source>
        <dbReference type="Pfam" id="PF07460"/>
    </source>
</evidence>
<feature type="region of interest" description="Disordered" evidence="1">
    <location>
        <begin position="143"/>
        <end position="164"/>
    </location>
</feature>
<proteinExistence type="predicted"/>